<evidence type="ECO:0000313" key="4">
    <source>
        <dbReference type="Proteomes" id="UP000005850"/>
    </source>
</evidence>
<gene>
    <name evidence="3" type="ORF">BRLA_c018020</name>
</gene>
<dbReference type="Proteomes" id="UP000005850">
    <property type="component" value="Chromosome"/>
</dbReference>
<dbReference type="EMBL" id="CP007806">
    <property type="protein sequence ID" value="AIG26125.1"/>
    <property type="molecule type" value="Genomic_DNA"/>
</dbReference>
<keyword evidence="1" id="KW-0732">Signal</keyword>
<dbReference type="InterPro" id="IPR052970">
    <property type="entry name" value="Inner_ear_hair_cell_LOXHD"/>
</dbReference>
<feature type="domain" description="PLAT" evidence="2">
    <location>
        <begin position="48"/>
        <end position="163"/>
    </location>
</feature>
<dbReference type="STRING" id="1042163.BRLA_c018020"/>
<feature type="chain" id="PRO_5001709209" evidence="1">
    <location>
        <begin position="24"/>
        <end position="163"/>
    </location>
</feature>
<dbReference type="AlphaFoldDB" id="A0A075R983"/>
<dbReference type="PANTHER" id="PTHR45901:SF3">
    <property type="entry name" value="LIPOXYGENASE HOMOLOGY DOMAIN-CONTAINING PROTEIN 1"/>
    <property type="match status" value="1"/>
</dbReference>
<dbReference type="InterPro" id="IPR036392">
    <property type="entry name" value="PLAT/LH2_dom_sf"/>
</dbReference>
<dbReference type="eggNOG" id="ENOG5033G2J">
    <property type="taxonomic scope" value="Bacteria"/>
</dbReference>
<keyword evidence="3" id="KW-0121">Carboxypeptidase</keyword>
<proteinExistence type="predicted"/>
<evidence type="ECO:0000256" key="1">
    <source>
        <dbReference type="SAM" id="SignalP"/>
    </source>
</evidence>
<dbReference type="InterPro" id="IPR001024">
    <property type="entry name" value="PLAT/LH2_dom"/>
</dbReference>
<keyword evidence="3" id="KW-0378">Hydrolase</keyword>
<evidence type="ECO:0000259" key="2">
    <source>
        <dbReference type="PROSITE" id="PS50095"/>
    </source>
</evidence>
<name>A0A075R983_BRELA</name>
<evidence type="ECO:0000313" key="3">
    <source>
        <dbReference type="EMBL" id="AIG26125.1"/>
    </source>
</evidence>
<dbReference type="RefSeq" id="WP_003338420.1">
    <property type="nucleotide sequence ID" value="NZ_CP007806.1"/>
</dbReference>
<feature type="signal peptide" evidence="1">
    <location>
        <begin position="1"/>
        <end position="23"/>
    </location>
</feature>
<dbReference type="Gene3D" id="2.60.60.20">
    <property type="entry name" value="PLAT/LH2 domain"/>
    <property type="match status" value="1"/>
</dbReference>
<dbReference type="PROSITE" id="PS50095">
    <property type="entry name" value="PLAT"/>
    <property type="match status" value="1"/>
</dbReference>
<protein>
    <submittedName>
        <fullName evidence="3">Metal-dependent amidase/aminoacylase/carboxypeptidase</fullName>
    </submittedName>
</protein>
<accession>A0A075R983</accession>
<dbReference type="SMR" id="A0A075R983"/>
<organism evidence="3 4">
    <name type="scientific">Brevibacillus laterosporus LMG 15441</name>
    <dbReference type="NCBI Taxonomy" id="1042163"/>
    <lineage>
        <taxon>Bacteria</taxon>
        <taxon>Bacillati</taxon>
        <taxon>Bacillota</taxon>
        <taxon>Bacilli</taxon>
        <taxon>Bacillales</taxon>
        <taxon>Paenibacillaceae</taxon>
        <taxon>Brevibacillus</taxon>
    </lineage>
</organism>
<dbReference type="KEGG" id="blr:BRLA_c018020"/>
<dbReference type="Pfam" id="PF01477">
    <property type="entry name" value="PLAT"/>
    <property type="match status" value="1"/>
</dbReference>
<dbReference type="SUPFAM" id="SSF49723">
    <property type="entry name" value="Lipase/lipooxygenase domain (PLAT/LH2 domain)"/>
    <property type="match status" value="1"/>
</dbReference>
<keyword evidence="3" id="KW-0645">Protease</keyword>
<reference evidence="3 4" key="1">
    <citation type="journal article" date="2011" name="J. Bacteriol.">
        <title>Genome sequence of Brevibacillus laterosporus LMG 15441, a pathogen of invertebrates.</title>
        <authorList>
            <person name="Djukic M."/>
            <person name="Poehlein A."/>
            <person name="Thurmer A."/>
            <person name="Daniel R."/>
        </authorList>
    </citation>
    <scope>NUCLEOTIDE SEQUENCE [LARGE SCALE GENOMIC DNA]</scope>
    <source>
        <strain evidence="3 4">LMG 15441</strain>
    </source>
</reference>
<keyword evidence="4" id="KW-1185">Reference proteome</keyword>
<dbReference type="GO" id="GO:0004180">
    <property type="term" value="F:carboxypeptidase activity"/>
    <property type="evidence" value="ECO:0007669"/>
    <property type="project" value="UniProtKB-KW"/>
</dbReference>
<dbReference type="HOGENOM" id="CLU_1623997_0_0_9"/>
<sequence>MKHFALSTMMTVALLFAGQSVYASDIAQNSNSNHKASVNPQVNVTASYIYAVTVQTGDVKDAGTDSNIYVTLTGKNGMSEPALLDIPNYNDFERGAKDKYYITVNRDLGEILAITVYSDGTGNKPGWYPTSFTVEYKEKRWVFSNNQWIGEGTGGPYSVILTR</sequence>
<dbReference type="SMART" id="SM00308">
    <property type="entry name" value="LH2"/>
    <property type="match status" value="1"/>
</dbReference>
<dbReference type="PANTHER" id="PTHR45901">
    <property type="entry name" value="PROTEIN CBG12474"/>
    <property type="match status" value="1"/>
</dbReference>